<dbReference type="InterPro" id="IPR043968">
    <property type="entry name" value="SGNH"/>
</dbReference>
<name>A0A7W9FQU7_9HYPH</name>
<feature type="transmembrane region" description="Helical" evidence="1">
    <location>
        <begin position="7"/>
        <end position="25"/>
    </location>
</feature>
<dbReference type="EMBL" id="JACHOO010000013">
    <property type="protein sequence ID" value="MBB5755118.1"/>
    <property type="molecule type" value="Genomic_DNA"/>
</dbReference>
<dbReference type="GO" id="GO:0016747">
    <property type="term" value="F:acyltransferase activity, transferring groups other than amino-acyl groups"/>
    <property type="evidence" value="ECO:0007669"/>
    <property type="project" value="InterPro"/>
</dbReference>
<feature type="transmembrane region" description="Helical" evidence="1">
    <location>
        <begin position="31"/>
        <end position="56"/>
    </location>
</feature>
<keyword evidence="5" id="KW-1185">Reference proteome</keyword>
<feature type="domain" description="SGNH" evidence="3">
    <location>
        <begin position="457"/>
        <end position="683"/>
    </location>
</feature>
<dbReference type="Pfam" id="PF01757">
    <property type="entry name" value="Acyl_transf_3"/>
    <property type="match status" value="1"/>
</dbReference>
<dbReference type="GO" id="GO:0016020">
    <property type="term" value="C:membrane"/>
    <property type="evidence" value="ECO:0007669"/>
    <property type="project" value="TreeGrafter"/>
</dbReference>
<gene>
    <name evidence="4" type="ORF">GGQ63_004217</name>
</gene>
<feature type="transmembrane region" description="Helical" evidence="1">
    <location>
        <begin position="324"/>
        <end position="343"/>
    </location>
</feature>
<dbReference type="GO" id="GO:0009103">
    <property type="term" value="P:lipopolysaccharide biosynthetic process"/>
    <property type="evidence" value="ECO:0007669"/>
    <property type="project" value="TreeGrafter"/>
</dbReference>
<comment type="caution">
    <text evidence="4">The sequence shown here is derived from an EMBL/GenBank/DDBJ whole genome shotgun (WGS) entry which is preliminary data.</text>
</comment>
<evidence type="ECO:0000313" key="5">
    <source>
        <dbReference type="Proteomes" id="UP000523821"/>
    </source>
</evidence>
<feature type="transmembrane region" description="Helical" evidence="1">
    <location>
        <begin position="296"/>
        <end position="318"/>
    </location>
</feature>
<dbReference type="InterPro" id="IPR050879">
    <property type="entry name" value="Acyltransferase_3"/>
</dbReference>
<feature type="transmembrane region" description="Helical" evidence="1">
    <location>
        <begin position="363"/>
        <end position="385"/>
    </location>
</feature>
<accession>A0A7W9FQU7</accession>
<reference evidence="4 5" key="1">
    <citation type="submission" date="2020-08" db="EMBL/GenBank/DDBJ databases">
        <title>Genomic Encyclopedia of Type Strains, Phase IV (KMG-IV): sequencing the most valuable type-strain genomes for metagenomic binning, comparative biology and taxonomic classification.</title>
        <authorList>
            <person name="Goeker M."/>
        </authorList>
    </citation>
    <scope>NUCLEOTIDE SEQUENCE [LARGE SCALE GENOMIC DNA]</scope>
    <source>
        <strain evidence="4 5">DSM 16268</strain>
    </source>
</reference>
<evidence type="ECO:0000259" key="3">
    <source>
        <dbReference type="Pfam" id="PF19040"/>
    </source>
</evidence>
<proteinExistence type="predicted"/>
<dbReference type="PANTHER" id="PTHR23028">
    <property type="entry name" value="ACETYLTRANSFERASE"/>
    <property type="match status" value="1"/>
</dbReference>
<keyword evidence="1" id="KW-0812">Transmembrane</keyword>
<keyword evidence="1" id="KW-1133">Transmembrane helix</keyword>
<evidence type="ECO:0000313" key="4">
    <source>
        <dbReference type="EMBL" id="MBB5755118.1"/>
    </source>
</evidence>
<evidence type="ECO:0000256" key="1">
    <source>
        <dbReference type="SAM" id="Phobius"/>
    </source>
</evidence>
<feature type="domain" description="Acyltransferase 3" evidence="2">
    <location>
        <begin position="11"/>
        <end position="339"/>
    </location>
</feature>
<feature type="transmembrane region" description="Helical" evidence="1">
    <location>
        <begin position="77"/>
        <end position="96"/>
    </location>
</feature>
<dbReference type="InterPro" id="IPR002656">
    <property type="entry name" value="Acyl_transf_3_dom"/>
</dbReference>
<feature type="transmembrane region" description="Helical" evidence="1">
    <location>
        <begin position="231"/>
        <end position="251"/>
    </location>
</feature>
<protein>
    <submittedName>
        <fullName evidence="4">Peptidoglycan/LPS O-acetylase OafA/YrhL</fullName>
    </submittedName>
</protein>
<dbReference type="AlphaFoldDB" id="A0A7W9FQU7"/>
<evidence type="ECO:0000259" key="2">
    <source>
        <dbReference type="Pfam" id="PF01757"/>
    </source>
</evidence>
<feature type="transmembrane region" description="Helical" evidence="1">
    <location>
        <begin position="207"/>
        <end position="224"/>
    </location>
</feature>
<organism evidence="4 5">
    <name type="scientific">Prosthecomicrobium pneumaticum</name>
    <dbReference type="NCBI Taxonomy" id="81895"/>
    <lineage>
        <taxon>Bacteria</taxon>
        <taxon>Pseudomonadati</taxon>
        <taxon>Pseudomonadota</taxon>
        <taxon>Alphaproteobacteria</taxon>
        <taxon>Hyphomicrobiales</taxon>
        <taxon>Kaistiaceae</taxon>
        <taxon>Prosthecomicrobium</taxon>
    </lineage>
</organism>
<feature type="transmembrane region" description="Helical" evidence="1">
    <location>
        <begin position="176"/>
        <end position="195"/>
    </location>
</feature>
<dbReference type="PANTHER" id="PTHR23028:SF53">
    <property type="entry name" value="ACYL_TRANSF_3 DOMAIN-CONTAINING PROTEIN"/>
    <property type="match status" value="1"/>
</dbReference>
<dbReference type="RefSeq" id="WP_183858552.1">
    <property type="nucleotide sequence ID" value="NZ_JACHOO010000013.1"/>
</dbReference>
<dbReference type="Proteomes" id="UP000523821">
    <property type="component" value="Unassembled WGS sequence"/>
</dbReference>
<dbReference type="Pfam" id="PF19040">
    <property type="entry name" value="SGNH"/>
    <property type="match status" value="1"/>
</dbReference>
<sequence>MGRGRDGMVLAIQALRAFAVLSVVVDHAFPGLWPGGFVGVDVFFVISGCLMTTHLVRERDAGALSLAGFYLRRARRLLPAALLVLAATAVATLLLLPPAWRPTTLGDIAAAAAYGVNWWLVARAVSYFAEGGPASPVKHFWSLSVEEQFYLVWPALVLLAARLGRRGRGTTASSLAVLLSAVVLLSFAAALVATGRDRTAAYFMTQGRVWEFAMGGLAGLAAPAAARSGPLLRGALFLAAWPVLFAAGFLLGPNARVPGLDIVPVTIATSVLFALGDQHGVGPAGRLIAWRPVQWLGARSYSLYLWHWPLLVFAPFLLGSGILHPWQAALSVLVSLGLAELTYRQVENRFRAGRAAPLQRRPVRALAGYLLASALVALAALGLAARETERAEDVADRLFQLSQMPGPCFGGRAAEPGADCPLSHRLTDEDFALQTWSTQRVAVPNGALCQNEPGDAVLRPCEWGAAEPKVRRRIAMLGDSHSGMWAAAIIPFAEAEGIRIISYQASSCAATDDPHSFAVYLAADRRAACLAWRQAATAAVLADPSIDTVLVSANAHQQAIWTGSGWAEDDGAGFARLWMRIVAAGKRVVVIDDVPLLRAPLPDCLARPHPDDDPCARPAAEVPTVTPLGRAVARLSTDRVTFLSLRDVFCDDALCHAIIGGIPAYMDADHISAPLARSLSPRLYAAIIRPANAP</sequence>
<keyword evidence="1" id="KW-0472">Membrane</keyword>